<organism evidence="3 4">
    <name type="scientific">Haemonchus contortus</name>
    <name type="common">Barber pole worm</name>
    <dbReference type="NCBI Taxonomy" id="6289"/>
    <lineage>
        <taxon>Eukaryota</taxon>
        <taxon>Metazoa</taxon>
        <taxon>Ecdysozoa</taxon>
        <taxon>Nematoda</taxon>
        <taxon>Chromadorea</taxon>
        <taxon>Rhabditida</taxon>
        <taxon>Rhabditina</taxon>
        <taxon>Rhabditomorpha</taxon>
        <taxon>Strongyloidea</taxon>
        <taxon>Trichostrongylidae</taxon>
        <taxon>Haemonchus</taxon>
    </lineage>
</organism>
<evidence type="ECO:0000256" key="1">
    <source>
        <dbReference type="SAM" id="MobiDB-lite"/>
    </source>
</evidence>
<evidence type="ECO:0000313" key="3">
    <source>
        <dbReference type="Proteomes" id="UP000025227"/>
    </source>
</evidence>
<feature type="region of interest" description="Disordered" evidence="1">
    <location>
        <begin position="39"/>
        <end position="69"/>
    </location>
</feature>
<evidence type="ECO:0000256" key="2">
    <source>
        <dbReference type="SAM" id="SignalP"/>
    </source>
</evidence>
<dbReference type="AlphaFoldDB" id="A0A7I4YYP6"/>
<dbReference type="Proteomes" id="UP000025227">
    <property type="component" value="Unplaced"/>
</dbReference>
<accession>A0A7I4YYP6</accession>
<sequence length="217" mass="24179">MKLGLLLFFVFSLILQLEARLHPRFRHVDAVNKRRNQFTNKDYTGLKRVKRGQEPLPTQNSPTTGKPEVQVDSMQNTQFSVSGSEEIVADESVSYEMNPAEMQISMGQPQEIVTSRKIIQYVSPDNMQFSMGSPGGNETNTQVFTYQMNPGTVVRRTIKVVTEKPVIHRYKVTYNQGGGFNPADLKKMLQNAYGGQGFTIQQSGIPSTIGVGNPSGM</sequence>
<protein>
    <submittedName>
        <fullName evidence="4">DM5 domain-containing protein</fullName>
    </submittedName>
</protein>
<reference evidence="4" key="1">
    <citation type="submission" date="2020-12" db="UniProtKB">
        <authorList>
            <consortium name="WormBaseParasite"/>
        </authorList>
    </citation>
    <scope>IDENTIFICATION</scope>
    <source>
        <strain evidence="4">MHco3</strain>
    </source>
</reference>
<dbReference type="OrthoDB" id="10383625at2759"/>
<dbReference type="WBParaSite" id="HCON_00162330-00001">
    <property type="protein sequence ID" value="HCON_00162330-00001"/>
    <property type="gene ID" value="HCON_00162330"/>
</dbReference>
<name>A0A7I4YYP6_HAECO</name>
<feature type="signal peptide" evidence="2">
    <location>
        <begin position="1"/>
        <end position="19"/>
    </location>
</feature>
<feature type="chain" id="PRO_5029739945" evidence="2">
    <location>
        <begin position="20"/>
        <end position="217"/>
    </location>
</feature>
<keyword evidence="2" id="KW-0732">Signal</keyword>
<keyword evidence="3" id="KW-1185">Reference proteome</keyword>
<evidence type="ECO:0000313" key="4">
    <source>
        <dbReference type="WBParaSite" id="HCON_00162330-00001"/>
    </source>
</evidence>
<proteinExistence type="predicted"/>